<proteinExistence type="predicted"/>
<reference evidence="2 3" key="1">
    <citation type="journal article" date="2018" name="BMC Genomics">
        <title>Genomic evidence for intraspecific hybridization in a clonal and extremely halotolerant yeast.</title>
        <authorList>
            <person name="Gostincar C."/>
            <person name="Stajich J.E."/>
            <person name="Zupancic J."/>
            <person name="Zalar P."/>
            <person name="Gunde-Cimerman N."/>
        </authorList>
    </citation>
    <scope>NUCLEOTIDE SEQUENCE [LARGE SCALE GENOMIC DNA]</scope>
    <source>
        <strain evidence="2 3">EXF-6654</strain>
    </source>
</reference>
<evidence type="ECO:0000256" key="1">
    <source>
        <dbReference type="SAM" id="MobiDB-lite"/>
    </source>
</evidence>
<feature type="region of interest" description="Disordered" evidence="1">
    <location>
        <begin position="487"/>
        <end position="510"/>
    </location>
</feature>
<organism evidence="2 3">
    <name type="scientific">Hortaea werneckii</name>
    <name type="common">Black yeast</name>
    <name type="synonym">Cladosporium werneckii</name>
    <dbReference type="NCBI Taxonomy" id="91943"/>
    <lineage>
        <taxon>Eukaryota</taxon>
        <taxon>Fungi</taxon>
        <taxon>Dikarya</taxon>
        <taxon>Ascomycota</taxon>
        <taxon>Pezizomycotina</taxon>
        <taxon>Dothideomycetes</taxon>
        <taxon>Dothideomycetidae</taxon>
        <taxon>Mycosphaerellales</taxon>
        <taxon>Teratosphaeriaceae</taxon>
        <taxon>Hortaea</taxon>
    </lineage>
</organism>
<evidence type="ECO:0000313" key="3">
    <source>
        <dbReference type="Proteomes" id="UP000282582"/>
    </source>
</evidence>
<dbReference type="EMBL" id="QWIK01000580">
    <property type="protein sequence ID" value="RMY03938.1"/>
    <property type="molecule type" value="Genomic_DNA"/>
</dbReference>
<gene>
    <name evidence="2" type="ORF">D0868_07207</name>
</gene>
<dbReference type="Proteomes" id="UP000282582">
    <property type="component" value="Unassembled WGS sequence"/>
</dbReference>
<evidence type="ECO:0000313" key="2">
    <source>
        <dbReference type="EMBL" id="RMY03938.1"/>
    </source>
</evidence>
<protein>
    <submittedName>
        <fullName evidence="2">Uncharacterized protein</fullName>
    </submittedName>
</protein>
<accession>A0A3M6YLN9</accession>
<dbReference type="AlphaFoldDB" id="A0A3M6YLN9"/>
<name>A0A3M6YLN9_HORWE</name>
<sequence>MALPYDDTDYAHVIRLNANADFETFKAPGYVFVASTRPVAERQYVREMTLARGRLLYEVWDHWNECIFGYICPEQVNAEARRHLLASAPNLWPEESAQTRQGLQRMYGQVKHHYPRAPHVALKGAAETLYLQLYWRAATRIDVERAVCRYVQYYWTSFEFRVRNMRQNEEKVKKMVKPRMREVLWSWVEQWTRANEVVALWERDGLLDTRNERAQFSVEASALTWYGGNEMLLNRRSVQASFLITMELWILLTLAAAFRLTDAYGILTTLNEQSALLARQNTFPRLTDSGFNKRQPDSAGPTFYNFTTQMPTALVPAQSVTKGIPGIGGSTDDVPSNEDGLPLDPCGVDKGKYDGGMWATPLGHSKGITYELHCDSALATDWSVKIILSQDDPDSAVANKVCMKNCDGWKGCKGIMEATPETCVMAIGSYANLVEYPGCSTWVPIHGTPGRRDLPKGVFQRQVGQSVISSRNVAANGFQLFEEKLEATPTAAAPTKRQDDPETTLSATPLRPLGNICESSSLAICERPNDALVSASATTADQPSASLITEICNIILSADSNRQDCIDRGLSQLPQNNTVATLPPQRQRLKRQTKPDPDAHQTDCFYHGGYADYNSIDKAIHSFCNNNDGGNVKSGEWFSKTYDVGGHAIMLSIHNLDPKHEHLITLNHCVWGFGYIVEDCAGGEGHSTFDGYTMQYSRRLTYVLGVDGNAPGCYLDGTSDPSDCPPPPRSRR</sequence>
<comment type="caution">
    <text evidence="2">The sequence shown here is derived from an EMBL/GenBank/DDBJ whole genome shotgun (WGS) entry which is preliminary data.</text>
</comment>